<feature type="region of interest" description="Disordered" evidence="1">
    <location>
        <begin position="197"/>
        <end position="218"/>
    </location>
</feature>
<organism evidence="2 3">
    <name type="scientific">Trametes pubescens</name>
    <name type="common">White-rot fungus</name>
    <dbReference type="NCBI Taxonomy" id="154538"/>
    <lineage>
        <taxon>Eukaryota</taxon>
        <taxon>Fungi</taxon>
        <taxon>Dikarya</taxon>
        <taxon>Basidiomycota</taxon>
        <taxon>Agaricomycotina</taxon>
        <taxon>Agaricomycetes</taxon>
        <taxon>Polyporales</taxon>
        <taxon>Polyporaceae</taxon>
        <taxon>Trametes</taxon>
    </lineage>
</organism>
<reference evidence="2 3" key="1">
    <citation type="submission" date="2016-10" db="EMBL/GenBank/DDBJ databases">
        <title>Genome sequence of the basidiomycete white-rot fungus Trametes pubescens.</title>
        <authorList>
            <person name="Makela M.R."/>
            <person name="Granchi Z."/>
            <person name="Peng M."/>
            <person name="De Vries R.P."/>
            <person name="Grigoriev I."/>
            <person name="Riley R."/>
            <person name="Hilden K."/>
        </authorList>
    </citation>
    <scope>NUCLEOTIDE SEQUENCE [LARGE SCALE GENOMIC DNA]</scope>
    <source>
        <strain evidence="2 3">FBCC735</strain>
    </source>
</reference>
<evidence type="ECO:0000313" key="3">
    <source>
        <dbReference type="Proteomes" id="UP000184267"/>
    </source>
</evidence>
<comment type="caution">
    <text evidence="2">The sequence shown here is derived from an EMBL/GenBank/DDBJ whole genome shotgun (WGS) entry which is preliminary data.</text>
</comment>
<evidence type="ECO:0000313" key="2">
    <source>
        <dbReference type="EMBL" id="OJT09335.1"/>
    </source>
</evidence>
<feature type="compositionally biased region" description="Polar residues" evidence="1">
    <location>
        <begin position="273"/>
        <end position="283"/>
    </location>
</feature>
<feature type="region of interest" description="Disordered" evidence="1">
    <location>
        <begin position="265"/>
        <end position="289"/>
    </location>
</feature>
<dbReference type="AlphaFoldDB" id="A0A1M2VP13"/>
<name>A0A1M2VP13_TRAPU</name>
<sequence length="312" mass="34923">MFQNCRHPLGSIRKLEKHNTQFKHSDFLIYTYDISMDSERPQDTQTSALITALLDHAKLAARIAWELNKTDGNIDQAGFERVRRDLGGSCAVFEGALVNSLAEFCPLSSPSSAQDDSQNTHLPSTMQNTLELNLCLTQLPQLRESLVADLPALLLGDLENALMPHLLAKLQPALLDVLQPTLLDALRLPAHTPDEHGYSTLGRYSRPTTNQRPATDTTTHALRTRPATDATTRMPRMRFKESLVDDRRYVDDPLLQLSGFVWDGSLPRDSDTSSHGTSSMQARRTSEGMGMDMELERCRGEDTRGKHRRSDI</sequence>
<accession>A0A1M2VP13</accession>
<protein>
    <submittedName>
        <fullName evidence="2">Uncharacterized protein</fullName>
    </submittedName>
</protein>
<dbReference type="Proteomes" id="UP000184267">
    <property type="component" value="Unassembled WGS sequence"/>
</dbReference>
<gene>
    <name evidence="2" type="ORF">TRAPUB_14208</name>
</gene>
<feature type="compositionally biased region" description="Polar residues" evidence="1">
    <location>
        <begin position="206"/>
        <end position="218"/>
    </location>
</feature>
<proteinExistence type="predicted"/>
<dbReference type="EMBL" id="MNAD01000937">
    <property type="protein sequence ID" value="OJT09335.1"/>
    <property type="molecule type" value="Genomic_DNA"/>
</dbReference>
<evidence type="ECO:0000256" key="1">
    <source>
        <dbReference type="SAM" id="MobiDB-lite"/>
    </source>
</evidence>
<keyword evidence="3" id="KW-1185">Reference proteome</keyword>